<dbReference type="EMBL" id="LIAE01005402">
    <property type="protein sequence ID" value="PAV93364.1"/>
    <property type="molecule type" value="Genomic_DNA"/>
</dbReference>
<evidence type="ECO:0000313" key="3">
    <source>
        <dbReference type="Proteomes" id="UP000218231"/>
    </source>
</evidence>
<protein>
    <submittedName>
        <fullName evidence="2">Uncharacterized protein</fullName>
    </submittedName>
</protein>
<evidence type="ECO:0000256" key="1">
    <source>
        <dbReference type="SAM" id="MobiDB-lite"/>
    </source>
</evidence>
<feature type="region of interest" description="Disordered" evidence="1">
    <location>
        <begin position="1"/>
        <end position="33"/>
    </location>
</feature>
<gene>
    <name evidence="2" type="ORF">WR25_06301</name>
</gene>
<reference evidence="2 3" key="1">
    <citation type="journal article" date="2017" name="Curr. Biol.">
        <title>Genome architecture and evolution of a unichromosomal asexual nematode.</title>
        <authorList>
            <person name="Fradin H."/>
            <person name="Zegar C."/>
            <person name="Gutwein M."/>
            <person name="Lucas J."/>
            <person name="Kovtun M."/>
            <person name="Corcoran D."/>
            <person name="Baugh L.R."/>
            <person name="Kiontke K."/>
            <person name="Gunsalus K."/>
            <person name="Fitch D.H."/>
            <person name="Piano F."/>
        </authorList>
    </citation>
    <scope>NUCLEOTIDE SEQUENCE [LARGE SCALE GENOMIC DNA]</scope>
    <source>
        <strain evidence="2">PF1309</strain>
    </source>
</reference>
<organism evidence="2 3">
    <name type="scientific">Diploscapter pachys</name>
    <dbReference type="NCBI Taxonomy" id="2018661"/>
    <lineage>
        <taxon>Eukaryota</taxon>
        <taxon>Metazoa</taxon>
        <taxon>Ecdysozoa</taxon>
        <taxon>Nematoda</taxon>
        <taxon>Chromadorea</taxon>
        <taxon>Rhabditida</taxon>
        <taxon>Rhabditina</taxon>
        <taxon>Rhabditomorpha</taxon>
        <taxon>Rhabditoidea</taxon>
        <taxon>Rhabditidae</taxon>
        <taxon>Diploscapter</taxon>
    </lineage>
</organism>
<evidence type="ECO:0000313" key="2">
    <source>
        <dbReference type="EMBL" id="PAV93364.1"/>
    </source>
</evidence>
<proteinExistence type="predicted"/>
<dbReference type="Proteomes" id="UP000218231">
    <property type="component" value="Unassembled WGS sequence"/>
</dbReference>
<sequence>MAGGWRARSRQPISSNAVAQRQHHVARSNRPGRLCVASTSNPLVVSSPVCVMRMPGPVIGRPFSLMRKAVAVTIVFGPGCHLAPASYCVPVCGRNGLPSLVVPAIGWKLSV</sequence>
<dbReference type="AlphaFoldDB" id="A0A2A2M4J7"/>
<keyword evidence="3" id="KW-1185">Reference proteome</keyword>
<accession>A0A2A2M4J7</accession>
<comment type="caution">
    <text evidence="2">The sequence shown here is derived from an EMBL/GenBank/DDBJ whole genome shotgun (WGS) entry which is preliminary data.</text>
</comment>
<name>A0A2A2M4J7_9BILA</name>